<evidence type="ECO:0000313" key="3">
    <source>
        <dbReference type="Proteomes" id="UP000676325"/>
    </source>
</evidence>
<dbReference type="SUPFAM" id="SSF54427">
    <property type="entry name" value="NTF2-like"/>
    <property type="match status" value="2"/>
</dbReference>
<feature type="compositionally biased region" description="Polar residues" evidence="1">
    <location>
        <begin position="267"/>
        <end position="276"/>
    </location>
</feature>
<reference evidence="2" key="1">
    <citation type="submission" date="2021-04" db="EMBL/GenBank/DDBJ databases">
        <title>Genome based classification of Actinospica acidithermotolerans sp. nov., an actinobacterium isolated from an Indonesian hot spring.</title>
        <authorList>
            <person name="Kusuma A.B."/>
            <person name="Putra K.E."/>
            <person name="Nafisah S."/>
            <person name="Loh J."/>
            <person name="Nouioui I."/>
            <person name="Goodfellow M."/>
        </authorList>
    </citation>
    <scope>NUCLEOTIDE SEQUENCE</scope>
    <source>
        <strain evidence="2">MGRD01-02</strain>
    </source>
</reference>
<dbReference type="Proteomes" id="UP000676325">
    <property type="component" value="Unassembled WGS sequence"/>
</dbReference>
<dbReference type="RefSeq" id="WP_212518795.1">
    <property type="nucleotide sequence ID" value="NZ_JAGSOH010000039.1"/>
</dbReference>
<dbReference type="EMBL" id="JAGSOH010000039">
    <property type="protein sequence ID" value="MBR7827654.1"/>
    <property type="molecule type" value="Genomic_DNA"/>
</dbReference>
<keyword evidence="3" id="KW-1185">Reference proteome</keyword>
<dbReference type="Gene3D" id="3.10.450.50">
    <property type="match status" value="2"/>
</dbReference>
<proteinExistence type="predicted"/>
<accession>A0A941IHV8</accession>
<dbReference type="InterPro" id="IPR032710">
    <property type="entry name" value="NTF2-like_dom_sf"/>
</dbReference>
<sequence>MQLTPTQAFHHRWSAAMAAGDVHALRALYQPGSSVQLSLGTGQVLMGAESIAAGYAETFGVIGGVVTAGVERFVDLGFAYVAESWQSSGYASTLSYDVFVLEGGLARYHVSGSVAPRTPAALPAESAAPGQFFYRQVWDATNARDLAALAQLYAPDAVRASAGVVQRGSLAILQSEQQTWAQGGGQRISSLSTFVEGPNILAAEGVIEAVLMDATFSLEIYDVWLMRGGQGVLNISGLINPRPEELNRLMQRVASSPRRAEHPEAYGQNQLDSRPYSQLEGGVSRSQLEGGSYQR</sequence>
<comment type="caution">
    <text evidence="2">The sequence shown here is derived from an EMBL/GenBank/DDBJ whole genome shotgun (WGS) entry which is preliminary data.</text>
</comment>
<evidence type="ECO:0000256" key="1">
    <source>
        <dbReference type="SAM" id="MobiDB-lite"/>
    </source>
</evidence>
<evidence type="ECO:0000313" key="2">
    <source>
        <dbReference type="EMBL" id="MBR7827654.1"/>
    </source>
</evidence>
<feature type="region of interest" description="Disordered" evidence="1">
    <location>
        <begin position="254"/>
        <end position="295"/>
    </location>
</feature>
<dbReference type="AlphaFoldDB" id="A0A941IHV8"/>
<name>A0A941IHV8_9ACTN</name>
<organism evidence="2 3">
    <name type="scientific">Actinospica acidithermotolerans</name>
    <dbReference type="NCBI Taxonomy" id="2828514"/>
    <lineage>
        <taxon>Bacteria</taxon>
        <taxon>Bacillati</taxon>
        <taxon>Actinomycetota</taxon>
        <taxon>Actinomycetes</taxon>
        <taxon>Catenulisporales</taxon>
        <taxon>Actinospicaceae</taxon>
        <taxon>Actinospica</taxon>
    </lineage>
</organism>
<protein>
    <submittedName>
        <fullName evidence="2">Nuclear transport factor 2 family protein</fullName>
    </submittedName>
</protein>
<gene>
    <name evidence="2" type="ORF">KDK95_15150</name>
</gene>
<feature type="compositionally biased region" description="Polar residues" evidence="1">
    <location>
        <begin position="284"/>
        <end position="295"/>
    </location>
</feature>